<comment type="caution">
    <text evidence="1">The sequence shown here is derived from an EMBL/GenBank/DDBJ whole genome shotgun (WGS) entry which is preliminary data.</text>
</comment>
<evidence type="ECO:0000313" key="2">
    <source>
        <dbReference type="Proteomes" id="UP001148629"/>
    </source>
</evidence>
<accession>A0ACC1SFH5</accession>
<dbReference type="EMBL" id="JANRMS010000505">
    <property type="protein sequence ID" value="KAJ3538687.1"/>
    <property type="molecule type" value="Genomic_DNA"/>
</dbReference>
<reference evidence="1" key="1">
    <citation type="submission" date="2022-08" db="EMBL/GenBank/DDBJ databases">
        <title>Genome Sequence of Fusarium decemcellulare.</title>
        <authorList>
            <person name="Buettner E."/>
        </authorList>
    </citation>
    <scope>NUCLEOTIDE SEQUENCE</scope>
    <source>
        <strain evidence="1">Babe19</strain>
    </source>
</reference>
<evidence type="ECO:0000313" key="1">
    <source>
        <dbReference type="EMBL" id="KAJ3538687.1"/>
    </source>
</evidence>
<gene>
    <name evidence="1" type="ORF">NM208_g5803</name>
</gene>
<sequence length="1444" mass="163040">MFMQVLARIFGVPRLEQESGGCEQNVSARGIDPAKLRNMLLDTFGSSYEITVSNFTRMSLLHSSAGAAFARANITMQVNRHITQEQVKLGKWTMLVVGGGKSTLCQVVITNMKIRWDAAMGITAPEYKKRRAMGKSLSNRILDSFESSEFDSKPAQFLTESKIRTLLKDNHVVRAMWGGKAKLTPRDTDLINFILQKAKKLFMIAVHITCTRKQLLLAMKLFEAKGFSDANLPVDTYVSRGSTSGNDEEASDEDTSDDEEVSFEAIFGDSSPIDSDEIGNIHDLTKLDPKEKLWTPTMISRFSENQWKFLAPVLSTANPNYDLHLWSILPFTSKEDSHKHGAFSRVFKVKIHEDHYQDPEREEDPPAEHFAIKEIRPTTEEDRRNVERNWESEAEALQQMNRLKQKHIVRFITAFKRGNEGSKEHYLMFEWADGGSLRDIWMDQDNKPTRGASLVREAVEQLLGISEALCAAHDLDGRGSSFRHGDLKPENILSFRNGNPNTIFGTLKIGDWGLAKHHNLATQLRTKQTSTRHGTLRYEPPEVAIGLSQQGGHKLRLSRLYDMWSMGCVMLELIIWLRYGEDELLRFNLSVKGKSIHDGPCYQIENDGNSQKAKVHPVVIQWMDHLAKDSACGPDTALGELLKVVRDKLLVVQLPPQMGNFYMNEPNDQSDGPLIHISPPTSNIVPPLPSNRISEAQADEVTPAFDYENTNSSHREPEPAQGPCRALAATLRQELKNIAGKKREATYYWPSVIDSSRLGPRDSTSEEMLGVPKEKMPKEKMPTINKQTRGDTATSQQFSTNVSKIIGMAIRRDSNLPKLDNHWEVLVDNHFANEVLSSMAEITETQPLHRARQPERLCDSCRNIDFWALGFAVMYDIPELKRKSQVCELCGLFWRTCQKEEGAHFPTVRFDRIMSSLRMNGSGGPVLTLCRSPKLKTRTEVQIGIPELPQAGSRAHSEIIKRWLRLCDEKHPGCQVEAINDQGGETRLPTRLINVGKEGDQSVRLCETDHGDSGQYIALSHLWGSGPHFCTNRGNMNDHRRGIDINALPATFRDAVTVTRSLGLQYLWIDSICIIQGPDGDFNTEAKRMETVFSSAYCVIASNRGTGHNSGFLQSRRQREFVTLRRENGETIYVCENIDNFEHHVLEGDLSRRGWVLQEHALARRTVFFTDEQMYWECGKGVRCETLTSMRNNRAAFLGDPNFPQVFFSGTRGEKIRRYQHLYERYSQLEFTHAYDRPIALVGLETRLLRAFGTKGGFGVFDEGRPGGLLRRSLLWYRHPKQPALVRILPGPNRSMIVPSWSWMGYTGGIVYLQLEFNRIDWKDITSPWTPNVSRTARTTDRGADIALSAVARRINPEMSIGAEDKLFFDMPGGSEKRSIYGIVLGVRRAEKVLDNSEPGIHYLLLVAPTGRHDLEGNEIWERVGAGSLPGKCVAPSGTPVKIH</sequence>
<proteinExistence type="predicted"/>
<protein>
    <submittedName>
        <fullName evidence="1">Uncharacterized protein</fullName>
    </submittedName>
</protein>
<keyword evidence="2" id="KW-1185">Reference proteome</keyword>
<dbReference type="Proteomes" id="UP001148629">
    <property type="component" value="Unassembled WGS sequence"/>
</dbReference>
<organism evidence="1 2">
    <name type="scientific">Fusarium decemcellulare</name>
    <dbReference type="NCBI Taxonomy" id="57161"/>
    <lineage>
        <taxon>Eukaryota</taxon>
        <taxon>Fungi</taxon>
        <taxon>Dikarya</taxon>
        <taxon>Ascomycota</taxon>
        <taxon>Pezizomycotina</taxon>
        <taxon>Sordariomycetes</taxon>
        <taxon>Hypocreomycetidae</taxon>
        <taxon>Hypocreales</taxon>
        <taxon>Nectriaceae</taxon>
        <taxon>Fusarium</taxon>
        <taxon>Fusarium decemcellulare species complex</taxon>
    </lineage>
</organism>
<name>A0ACC1SFH5_9HYPO</name>